<dbReference type="InterPro" id="IPR030395">
    <property type="entry name" value="GP_PDE_dom"/>
</dbReference>
<dbReference type="GO" id="GO:0006629">
    <property type="term" value="P:lipid metabolic process"/>
    <property type="evidence" value="ECO:0007669"/>
    <property type="project" value="InterPro"/>
</dbReference>
<dbReference type="PANTHER" id="PTHR43805:SF1">
    <property type="entry name" value="GP-PDE DOMAIN-CONTAINING PROTEIN"/>
    <property type="match status" value="1"/>
</dbReference>
<reference evidence="2" key="1">
    <citation type="journal article" date="2020" name="Stud. Mycol.">
        <title>101 Dothideomycetes genomes: a test case for predicting lifestyles and emergence of pathogens.</title>
        <authorList>
            <person name="Haridas S."/>
            <person name="Albert R."/>
            <person name="Binder M."/>
            <person name="Bloem J."/>
            <person name="Labutti K."/>
            <person name="Salamov A."/>
            <person name="Andreopoulos B."/>
            <person name="Baker S."/>
            <person name="Barry K."/>
            <person name="Bills G."/>
            <person name="Bluhm B."/>
            <person name="Cannon C."/>
            <person name="Castanera R."/>
            <person name="Culley D."/>
            <person name="Daum C."/>
            <person name="Ezra D."/>
            <person name="Gonzalez J."/>
            <person name="Henrissat B."/>
            <person name="Kuo A."/>
            <person name="Liang C."/>
            <person name="Lipzen A."/>
            <person name="Lutzoni F."/>
            <person name="Magnuson J."/>
            <person name="Mondo S."/>
            <person name="Nolan M."/>
            <person name="Ohm R."/>
            <person name="Pangilinan J."/>
            <person name="Park H.-J."/>
            <person name="Ramirez L."/>
            <person name="Alfaro M."/>
            <person name="Sun H."/>
            <person name="Tritt A."/>
            <person name="Yoshinaga Y."/>
            <person name="Zwiers L.-H."/>
            <person name="Turgeon B."/>
            <person name="Goodwin S."/>
            <person name="Spatafora J."/>
            <person name="Crous P."/>
            <person name="Grigoriev I."/>
        </authorList>
    </citation>
    <scope>NUCLEOTIDE SEQUENCE</scope>
    <source>
        <strain evidence="2">CBS 121167</strain>
    </source>
</reference>
<dbReference type="GeneID" id="54298217"/>
<dbReference type="Proteomes" id="UP000799438">
    <property type="component" value="Unassembled WGS sequence"/>
</dbReference>
<proteinExistence type="predicted"/>
<evidence type="ECO:0000259" key="1">
    <source>
        <dbReference type="PROSITE" id="PS51704"/>
    </source>
</evidence>
<evidence type="ECO:0000313" key="3">
    <source>
        <dbReference type="Proteomes" id="UP000799438"/>
    </source>
</evidence>
<keyword evidence="3" id="KW-1185">Reference proteome</keyword>
<dbReference type="Gene3D" id="3.20.20.190">
    <property type="entry name" value="Phosphatidylinositol (PI) phosphodiesterase"/>
    <property type="match status" value="1"/>
</dbReference>
<dbReference type="RefSeq" id="XP_033396380.1">
    <property type="nucleotide sequence ID" value="XM_033540721.1"/>
</dbReference>
<evidence type="ECO:0000313" key="2">
    <source>
        <dbReference type="EMBL" id="KAF2140667.1"/>
    </source>
</evidence>
<dbReference type="PROSITE" id="PS51704">
    <property type="entry name" value="GP_PDE"/>
    <property type="match status" value="1"/>
</dbReference>
<feature type="domain" description="GP-PDE" evidence="1">
    <location>
        <begin position="32"/>
        <end position="273"/>
    </location>
</feature>
<dbReference type="SUPFAM" id="SSF51695">
    <property type="entry name" value="PLC-like phosphodiesterases"/>
    <property type="match status" value="1"/>
</dbReference>
<sequence>MEQQQLLPKSETFPNPTFTLARYDTKHGRPLPQAIAHRGYKAKYPENSMAAFTGAVEVGAHAVETDVHLTRDGVVVLSHDATLKRCFGRPEKVLDCDWEYVATLRTLEEPHAPMARLTDLLAYLAQPGLEHIWVLLDIKKDNNLDQVMRLIAETIAAVPASPERPWNQRIVIGAWAAKYLGPISTHLPTFPITHITVSPLNTCPFLRTPYASFNMFLPMLMGPLGAAFRRKARSLRRPVYAWTVNRESWMRWAITHALDGVVTDELERFLDVCRRWEDQLEGLEPGEERRSCLGLLCFG</sequence>
<accession>A0A6A6BCQ6</accession>
<protein>
    <recommendedName>
        <fullName evidence="1">GP-PDE domain-containing protein</fullName>
    </recommendedName>
</protein>
<name>A0A6A6BCQ6_9PEZI</name>
<dbReference type="OrthoDB" id="1058301at2759"/>
<dbReference type="PANTHER" id="PTHR43805">
    <property type="entry name" value="GLYCEROPHOSPHORYL DIESTER PHOSPHODIESTERASE"/>
    <property type="match status" value="1"/>
</dbReference>
<dbReference type="AlphaFoldDB" id="A0A6A6BCQ6"/>
<dbReference type="InterPro" id="IPR017946">
    <property type="entry name" value="PLC-like_Pdiesterase_TIM-brl"/>
</dbReference>
<dbReference type="Pfam" id="PF03009">
    <property type="entry name" value="GDPD"/>
    <property type="match status" value="1"/>
</dbReference>
<dbReference type="EMBL" id="ML995489">
    <property type="protein sequence ID" value="KAF2140667.1"/>
    <property type="molecule type" value="Genomic_DNA"/>
</dbReference>
<gene>
    <name evidence="2" type="ORF">K452DRAFT_288763</name>
</gene>
<dbReference type="GO" id="GO:0008081">
    <property type="term" value="F:phosphoric diester hydrolase activity"/>
    <property type="evidence" value="ECO:0007669"/>
    <property type="project" value="InterPro"/>
</dbReference>
<organism evidence="2 3">
    <name type="scientific">Aplosporella prunicola CBS 121167</name>
    <dbReference type="NCBI Taxonomy" id="1176127"/>
    <lineage>
        <taxon>Eukaryota</taxon>
        <taxon>Fungi</taxon>
        <taxon>Dikarya</taxon>
        <taxon>Ascomycota</taxon>
        <taxon>Pezizomycotina</taxon>
        <taxon>Dothideomycetes</taxon>
        <taxon>Dothideomycetes incertae sedis</taxon>
        <taxon>Botryosphaeriales</taxon>
        <taxon>Aplosporellaceae</taxon>
        <taxon>Aplosporella</taxon>
    </lineage>
</organism>
<dbReference type="CDD" id="cd08570">
    <property type="entry name" value="GDPD_YPL206cp_fungi"/>
    <property type="match status" value="1"/>
</dbReference>